<dbReference type="InterPro" id="IPR006311">
    <property type="entry name" value="TAT_signal"/>
</dbReference>
<feature type="domain" description="Hemerythrin-like" evidence="1">
    <location>
        <begin position="46"/>
        <end position="133"/>
    </location>
</feature>
<keyword evidence="3" id="KW-1185">Reference proteome</keyword>
<dbReference type="Pfam" id="PF01814">
    <property type="entry name" value="Hemerythrin"/>
    <property type="match status" value="1"/>
</dbReference>
<organism evidence="2 3">
    <name type="scientific">Speluncibacter jeojiensis</name>
    <dbReference type="NCBI Taxonomy" id="2710754"/>
    <lineage>
        <taxon>Bacteria</taxon>
        <taxon>Bacillati</taxon>
        <taxon>Actinomycetota</taxon>
        <taxon>Actinomycetes</taxon>
        <taxon>Mycobacteriales</taxon>
        <taxon>Speluncibacteraceae</taxon>
        <taxon>Speluncibacter</taxon>
    </lineage>
</organism>
<dbReference type="PANTHER" id="PTHR39966">
    <property type="entry name" value="BLL2471 PROTEIN-RELATED"/>
    <property type="match status" value="1"/>
</dbReference>
<dbReference type="GO" id="GO:0005886">
    <property type="term" value="C:plasma membrane"/>
    <property type="evidence" value="ECO:0007669"/>
    <property type="project" value="TreeGrafter"/>
</dbReference>
<evidence type="ECO:0000313" key="2">
    <source>
        <dbReference type="EMBL" id="MDG3015713.1"/>
    </source>
</evidence>
<evidence type="ECO:0000259" key="1">
    <source>
        <dbReference type="Pfam" id="PF01814"/>
    </source>
</evidence>
<dbReference type="RefSeq" id="WP_332520201.1">
    <property type="nucleotide sequence ID" value="NZ_JANRHA010000009.1"/>
</dbReference>
<accession>A0A9X4REL9</accession>
<dbReference type="Proteomes" id="UP001152755">
    <property type="component" value="Unassembled WGS sequence"/>
</dbReference>
<comment type="caution">
    <text evidence="2">The sequence shown here is derived from an EMBL/GenBank/DDBJ whole genome shotgun (WGS) entry which is preliminary data.</text>
</comment>
<proteinExistence type="predicted"/>
<name>A0A9X4REL9_9ACTN</name>
<protein>
    <submittedName>
        <fullName evidence="2">Hemerythrin domain-containing protein</fullName>
    </submittedName>
</protein>
<evidence type="ECO:0000313" key="3">
    <source>
        <dbReference type="Proteomes" id="UP001152755"/>
    </source>
</evidence>
<dbReference type="PANTHER" id="PTHR39966:SF1">
    <property type="entry name" value="HEMERYTHRIN-LIKE DOMAIN-CONTAINING PROTEIN"/>
    <property type="match status" value="1"/>
</dbReference>
<dbReference type="AlphaFoldDB" id="A0A9X4REL9"/>
<dbReference type="Gene3D" id="1.20.120.520">
    <property type="entry name" value="nmb1532 protein domain like"/>
    <property type="match status" value="1"/>
</dbReference>
<dbReference type="CDD" id="cd12108">
    <property type="entry name" value="Hr-like"/>
    <property type="match status" value="1"/>
</dbReference>
<sequence length="248" mass="26948">MSEKFSRRALLLGGMGVAGLAVGAGTAEALDRSTASAPAPEQIPVTEDLMTDHGMLKRILLVYRECVRRLGSGEDLDPAPLFHSAQMVHDYIEGFHEGVEEGYVFPRLLRAHVLTGTVETLLTQHDRGRKLTIQIIDASTLMKMGGVPAAPGFATAQSRAALATTLTRFIDMYEPHEAREDTEIFPALRRVTSPGEFAAISRAVADDERRRYGSDPLSAFLGEIGGIETQLGIHDLAEFTPPDPDPRP</sequence>
<reference evidence="2" key="1">
    <citation type="submission" date="2022-08" db="EMBL/GenBank/DDBJ databases">
        <title>Genome analysis of Corynebacteriales strain.</title>
        <authorList>
            <person name="Lee S.D."/>
        </authorList>
    </citation>
    <scope>NUCLEOTIDE SEQUENCE</scope>
    <source>
        <strain evidence="2">D3-21</strain>
    </source>
</reference>
<gene>
    <name evidence="2" type="ORF">NVS88_14215</name>
</gene>
<dbReference type="PROSITE" id="PS51318">
    <property type="entry name" value="TAT"/>
    <property type="match status" value="1"/>
</dbReference>
<dbReference type="EMBL" id="JANRHA010000009">
    <property type="protein sequence ID" value="MDG3015713.1"/>
    <property type="molecule type" value="Genomic_DNA"/>
</dbReference>
<dbReference type="InterPro" id="IPR012312">
    <property type="entry name" value="Hemerythrin-like"/>
</dbReference>